<protein>
    <submittedName>
        <fullName evidence="2">Uncharacterized protein</fullName>
    </submittedName>
</protein>
<keyword evidence="1" id="KW-0472">Membrane</keyword>
<reference evidence="2" key="2">
    <citation type="journal article" date="2015" name="Fish Shellfish Immunol.">
        <title>Early steps in the European eel (Anguilla anguilla)-Vibrio vulnificus interaction in the gills: Role of the RtxA13 toxin.</title>
        <authorList>
            <person name="Callol A."/>
            <person name="Pajuelo D."/>
            <person name="Ebbesson L."/>
            <person name="Teles M."/>
            <person name="MacKenzie S."/>
            <person name="Amaro C."/>
        </authorList>
    </citation>
    <scope>NUCLEOTIDE SEQUENCE</scope>
</reference>
<sequence length="35" mass="3958">MRSLACPIVLHIPLFLLPLFLTPIYVTVNKMAGKF</sequence>
<proteinExistence type="predicted"/>
<evidence type="ECO:0000313" key="2">
    <source>
        <dbReference type="EMBL" id="JAH19323.1"/>
    </source>
</evidence>
<feature type="transmembrane region" description="Helical" evidence="1">
    <location>
        <begin position="7"/>
        <end position="26"/>
    </location>
</feature>
<reference evidence="2" key="1">
    <citation type="submission" date="2014-11" db="EMBL/GenBank/DDBJ databases">
        <authorList>
            <person name="Amaro Gonzalez C."/>
        </authorList>
    </citation>
    <scope>NUCLEOTIDE SEQUENCE</scope>
</reference>
<keyword evidence="1" id="KW-0812">Transmembrane</keyword>
<dbReference type="AlphaFoldDB" id="A0A0E9QTC1"/>
<accession>A0A0E9QTC1</accession>
<evidence type="ECO:0000256" key="1">
    <source>
        <dbReference type="SAM" id="Phobius"/>
    </source>
</evidence>
<keyword evidence="1" id="KW-1133">Transmembrane helix</keyword>
<organism evidence="2">
    <name type="scientific">Anguilla anguilla</name>
    <name type="common">European freshwater eel</name>
    <name type="synonym">Muraena anguilla</name>
    <dbReference type="NCBI Taxonomy" id="7936"/>
    <lineage>
        <taxon>Eukaryota</taxon>
        <taxon>Metazoa</taxon>
        <taxon>Chordata</taxon>
        <taxon>Craniata</taxon>
        <taxon>Vertebrata</taxon>
        <taxon>Euteleostomi</taxon>
        <taxon>Actinopterygii</taxon>
        <taxon>Neopterygii</taxon>
        <taxon>Teleostei</taxon>
        <taxon>Anguilliformes</taxon>
        <taxon>Anguillidae</taxon>
        <taxon>Anguilla</taxon>
    </lineage>
</organism>
<name>A0A0E9QTC1_ANGAN</name>
<dbReference type="EMBL" id="GBXM01089254">
    <property type="protein sequence ID" value="JAH19323.1"/>
    <property type="molecule type" value="Transcribed_RNA"/>
</dbReference>